<dbReference type="GO" id="GO:0006508">
    <property type="term" value="P:proteolysis"/>
    <property type="evidence" value="ECO:0007669"/>
    <property type="project" value="UniProtKB-KW"/>
</dbReference>
<keyword evidence="7" id="KW-0865">Zymogen</keyword>
<dbReference type="EC" id="3.4.21.4" evidence="10"/>
<dbReference type="CDD" id="cd00190">
    <property type="entry name" value="Tryp_SPc"/>
    <property type="match status" value="1"/>
</dbReference>
<evidence type="ECO:0000256" key="2">
    <source>
        <dbReference type="ARBA" id="ARBA00022525"/>
    </source>
</evidence>
<feature type="signal peptide" evidence="12">
    <location>
        <begin position="1"/>
        <end position="16"/>
    </location>
</feature>
<protein>
    <recommendedName>
        <fullName evidence="10">trypsin</fullName>
        <ecNumber evidence="10">3.4.21.4</ecNumber>
    </recommendedName>
</protein>
<dbReference type="Pfam" id="PF00089">
    <property type="entry name" value="Trypsin"/>
    <property type="match status" value="1"/>
</dbReference>
<evidence type="ECO:0000256" key="6">
    <source>
        <dbReference type="ARBA" id="ARBA00022825"/>
    </source>
</evidence>
<evidence type="ECO:0000313" key="14">
    <source>
        <dbReference type="EMBL" id="KAG5667919.1"/>
    </source>
</evidence>
<evidence type="ECO:0000256" key="12">
    <source>
        <dbReference type="SAM" id="SignalP"/>
    </source>
</evidence>
<dbReference type="GO" id="GO:0005576">
    <property type="term" value="C:extracellular region"/>
    <property type="evidence" value="ECO:0007669"/>
    <property type="project" value="UniProtKB-SubCell"/>
</dbReference>
<dbReference type="InterPro" id="IPR018114">
    <property type="entry name" value="TRYPSIN_HIS"/>
</dbReference>
<dbReference type="InterPro" id="IPR001314">
    <property type="entry name" value="Peptidase_S1A"/>
</dbReference>
<gene>
    <name evidence="14" type="ORF">PVAND_015884</name>
</gene>
<reference evidence="14" key="1">
    <citation type="submission" date="2021-03" db="EMBL/GenBank/DDBJ databases">
        <title>Chromosome level genome of the anhydrobiotic midge Polypedilum vanderplanki.</title>
        <authorList>
            <person name="Yoshida Y."/>
            <person name="Kikawada T."/>
            <person name="Gusev O."/>
        </authorList>
    </citation>
    <scope>NUCLEOTIDE SEQUENCE</scope>
    <source>
        <strain evidence="14">NIAS01</strain>
        <tissue evidence="14">Whole body or cell culture</tissue>
    </source>
</reference>
<comment type="subcellular location">
    <subcellularLocation>
        <location evidence="1">Secreted</location>
    </subcellularLocation>
</comment>
<evidence type="ECO:0000256" key="11">
    <source>
        <dbReference type="RuleBase" id="RU363034"/>
    </source>
</evidence>
<name>A0A9J6BE75_POLVA</name>
<evidence type="ECO:0000256" key="9">
    <source>
        <dbReference type="ARBA" id="ARBA00024195"/>
    </source>
</evidence>
<keyword evidence="15" id="KW-1185">Reference proteome</keyword>
<evidence type="ECO:0000256" key="10">
    <source>
        <dbReference type="ARBA" id="ARBA00038868"/>
    </source>
</evidence>
<dbReference type="PROSITE" id="PS00134">
    <property type="entry name" value="TRYPSIN_HIS"/>
    <property type="match status" value="1"/>
</dbReference>
<evidence type="ECO:0000256" key="7">
    <source>
        <dbReference type="ARBA" id="ARBA00023145"/>
    </source>
</evidence>
<keyword evidence="8" id="KW-1015">Disulfide bond</keyword>
<dbReference type="Proteomes" id="UP001107558">
    <property type="component" value="Chromosome 4"/>
</dbReference>
<organism evidence="14 15">
    <name type="scientific">Polypedilum vanderplanki</name>
    <name type="common">Sleeping chironomid midge</name>
    <dbReference type="NCBI Taxonomy" id="319348"/>
    <lineage>
        <taxon>Eukaryota</taxon>
        <taxon>Metazoa</taxon>
        <taxon>Ecdysozoa</taxon>
        <taxon>Arthropoda</taxon>
        <taxon>Hexapoda</taxon>
        <taxon>Insecta</taxon>
        <taxon>Pterygota</taxon>
        <taxon>Neoptera</taxon>
        <taxon>Endopterygota</taxon>
        <taxon>Diptera</taxon>
        <taxon>Nematocera</taxon>
        <taxon>Chironomoidea</taxon>
        <taxon>Chironomidae</taxon>
        <taxon>Chironominae</taxon>
        <taxon>Polypedilum</taxon>
        <taxon>Polypedilum</taxon>
    </lineage>
</organism>
<dbReference type="InterPro" id="IPR043504">
    <property type="entry name" value="Peptidase_S1_PA_chymotrypsin"/>
</dbReference>
<keyword evidence="5 11" id="KW-0378">Hydrolase</keyword>
<dbReference type="FunFam" id="2.40.10.10:FF:000077">
    <property type="entry name" value="Predicted protein"/>
    <property type="match status" value="1"/>
</dbReference>
<feature type="domain" description="Peptidase S1" evidence="13">
    <location>
        <begin position="44"/>
        <end position="295"/>
    </location>
</feature>
<dbReference type="InterPro" id="IPR001254">
    <property type="entry name" value="Trypsin_dom"/>
</dbReference>
<evidence type="ECO:0000259" key="13">
    <source>
        <dbReference type="PROSITE" id="PS50240"/>
    </source>
</evidence>
<dbReference type="PANTHER" id="PTHR24252:SF7">
    <property type="entry name" value="HYALIN"/>
    <property type="match status" value="1"/>
</dbReference>
<evidence type="ECO:0000313" key="15">
    <source>
        <dbReference type="Proteomes" id="UP001107558"/>
    </source>
</evidence>
<dbReference type="InterPro" id="IPR009003">
    <property type="entry name" value="Peptidase_S1_PA"/>
</dbReference>
<dbReference type="PANTHER" id="PTHR24252">
    <property type="entry name" value="ACROSIN-RELATED"/>
    <property type="match status" value="1"/>
</dbReference>
<dbReference type="PROSITE" id="PS00135">
    <property type="entry name" value="TRYPSIN_SER"/>
    <property type="match status" value="1"/>
</dbReference>
<comment type="caution">
    <text evidence="14">The sequence shown here is derived from an EMBL/GenBank/DDBJ whole genome shotgun (WGS) entry which is preliminary data.</text>
</comment>
<dbReference type="Gene3D" id="2.40.10.10">
    <property type="entry name" value="Trypsin-like serine proteases"/>
    <property type="match status" value="1"/>
</dbReference>
<dbReference type="OrthoDB" id="10059102at2759"/>
<proteinExistence type="inferred from homology"/>
<dbReference type="PROSITE" id="PS50240">
    <property type="entry name" value="TRYPSIN_DOM"/>
    <property type="match status" value="1"/>
</dbReference>
<sequence>MKVFIIFSILFASTLAFPYESSINENPLLMYNSIRLPMEPESRIVGGDQHDIYKYPYICSLQWNGSHRCGANIISHRFLVTAAHCTIGLTPTLLTVRCGSSRFDSGGRVYRISTIINHPDYNSATIDYDFAVIETEEEIEFNEATQPIRLADQDEELPHGHCMKTLGWGNTMDPSQTRDYLRIVYVPKVFLEECRRLYSTINAAVTERMICAGFSEGGHDACQGDSGGPLADGSYDDVRCRFHGKRFAAQPRAAEGRLEKLYGIVSWGFGCARPNFPGVYSRVASVSNWIKRHAHIKDD</sequence>
<evidence type="ECO:0000256" key="1">
    <source>
        <dbReference type="ARBA" id="ARBA00004613"/>
    </source>
</evidence>
<keyword evidence="3 11" id="KW-0645">Protease</keyword>
<dbReference type="GO" id="GO:0004252">
    <property type="term" value="F:serine-type endopeptidase activity"/>
    <property type="evidence" value="ECO:0007669"/>
    <property type="project" value="UniProtKB-EC"/>
</dbReference>
<dbReference type="AlphaFoldDB" id="A0A9J6BE75"/>
<accession>A0A9J6BE75</accession>
<keyword evidence="4 12" id="KW-0732">Signal</keyword>
<comment type="similarity">
    <text evidence="9">Belongs to the peptidase S1 family. CLIP subfamily.</text>
</comment>
<keyword evidence="2" id="KW-0964">Secreted</keyword>
<evidence type="ECO:0000256" key="5">
    <source>
        <dbReference type="ARBA" id="ARBA00022801"/>
    </source>
</evidence>
<dbReference type="EMBL" id="JADBJN010000004">
    <property type="protein sequence ID" value="KAG5667919.1"/>
    <property type="molecule type" value="Genomic_DNA"/>
</dbReference>
<dbReference type="SMART" id="SM00020">
    <property type="entry name" value="Tryp_SPc"/>
    <property type="match status" value="1"/>
</dbReference>
<dbReference type="InterPro" id="IPR033116">
    <property type="entry name" value="TRYPSIN_SER"/>
</dbReference>
<dbReference type="PRINTS" id="PR00722">
    <property type="entry name" value="CHYMOTRYPSIN"/>
</dbReference>
<evidence type="ECO:0000256" key="4">
    <source>
        <dbReference type="ARBA" id="ARBA00022729"/>
    </source>
</evidence>
<evidence type="ECO:0000256" key="3">
    <source>
        <dbReference type="ARBA" id="ARBA00022670"/>
    </source>
</evidence>
<evidence type="ECO:0000256" key="8">
    <source>
        <dbReference type="ARBA" id="ARBA00023157"/>
    </source>
</evidence>
<feature type="chain" id="PRO_5039915879" description="trypsin" evidence="12">
    <location>
        <begin position="17"/>
        <end position="299"/>
    </location>
</feature>
<keyword evidence="6 11" id="KW-0720">Serine protease</keyword>
<dbReference type="SUPFAM" id="SSF50494">
    <property type="entry name" value="Trypsin-like serine proteases"/>
    <property type="match status" value="1"/>
</dbReference>